<keyword evidence="2" id="KW-1185">Reference proteome</keyword>
<protein>
    <submittedName>
        <fullName evidence="1">Uncharacterized protein</fullName>
    </submittedName>
</protein>
<reference evidence="2" key="2">
    <citation type="journal article" date="2017" name="Sci. Adv.">
        <title>A tail of two voltages: Proteomic comparison of the three electric organs of the electric eel.</title>
        <authorList>
            <person name="Traeger L.L."/>
            <person name="Sabat G."/>
            <person name="Barrett-Wilt G.A."/>
            <person name="Wells G.B."/>
            <person name="Sussman M.R."/>
        </authorList>
    </citation>
    <scope>NUCLEOTIDE SEQUENCE [LARGE SCALE GENOMIC DNA]</scope>
</reference>
<evidence type="ECO:0000313" key="1">
    <source>
        <dbReference type="Ensembl" id="ENSEEEP00000000281.1"/>
    </source>
</evidence>
<dbReference type="AlphaFoldDB" id="A0A4W4DMN4"/>
<reference evidence="1" key="5">
    <citation type="submission" date="2025-09" db="UniProtKB">
        <authorList>
            <consortium name="Ensembl"/>
        </authorList>
    </citation>
    <scope>IDENTIFICATION</scope>
</reference>
<name>A0A4W4DMN4_ELEEL</name>
<dbReference type="Ensembl" id="ENSEEET00000000289.2">
    <property type="protein sequence ID" value="ENSEEEP00000000281.1"/>
    <property type="gene ID" value="ENSEEEG00000000211.2"/>
</dbReference>
<reference evidence="1" key="3">
    <citation type="submission" date="2020-05" db="EMBL/GenBank/DDBJ databases">
        <title>Electrophorus electricus (electric eel) genome, fEleEle1, primary haplotype.</title>
        <authorList>
            <person name="Myers G."/>
            <person name="Meyer A."/>
            <person name="Fedrigo O."/>
            <person name="Formenti G."/>
            <person name="Rhie A."/>
            <person name="Tracey A."/>
            <person name="Sims Y."/>
            <person name="Jarvis E.D."/>
        </authorList>
    </citation>
    <scope>NUCLEOTIDE SEQUENCE [LARGE SCALE GENOMIC DNA]</scope>
</reference>
<reference evidence="2" key="1">
    <citation type="journal article" date="2014" name="Science">
        <title>Nonhuman genetics. Genomic basis for the convergent evolution of electric organs.</title>
        <authorList>
            <person name="Gallant J.R."/>
            <person name="Traeger L.L."/>
            <person name="Volkening J.D."/>
            <person name="Moffett H."/>
            <person name="Chen P.H."/>
            <person name="Novina C.D."/>
            <person name="Phillips G.N.Jr."/>
            <person name="Anand R."/>
            <person name="Wells G.B."/>
            <person name="Pinch M."/>
            <person name="Guth R."/>
            <person name="Unguez G.A."/>
            <person name="Albert J.S."/>
            <person name="Zakon H.H."/>
            <person name="Samanta M.P."/>
            <person name="Sussman M.R."/>
        </authorList>
    </citation>
    <scope>NUCLEOTIDE SEQUENCE [LARGE SCALE GENOMIC DNA]</scope>
</reference>
<proteinExistence type="predicted"/>
<evidence type="ECO:0000313" key="2">
    <source>
        <dbReference type="Proteomes" id="UP000314983"/>
    </source>
</evidence>
<reference evidence="1" key="4">
    <citation type="submission" date="2025-08" db="UniProtKB">
        <authorList>
            <consortium name="Ensembl"/>
        </authorList>
    </citation>
    <scope>IDENTIFICATION</scope>
</reference>
<sequence length="98" mass="10625">MEISVCGDCRSDRMTLRPTGHVDARHPQAGKQPREAASWLVTENSGARALKFNIMAGHGYCGICSKSPTCSTECSVLFSCHDVFLNSLSLCLDSLISF</sequence>
<dbReference type="Proteomes" id="UP000314983">
    <property type="component" value="Chromosome 10"/>
</dbReference>
<accession>A0A4W4DMN4</accession>
<organism evidence="1 2">
    <name type="scientific">Electrophorus electricus</name>
    <name type="common">Electric eel</name>
    <name type="synonym">Gymnotus electricus</name>
    <dbReference type="NCBI Taxonomy" id="8005"/>
    <lineage>
        <taxon>Eukaryota</taxon>
        <taxon>Metazoa</taxon>
        <taxon>Chordata</taxon>
        <taxon>Craniata</taxon>
        <taxon>Vertebrata</taxon>
        <taxon>Euteleostomi</taxon>
        <taxon>Actinopterygii</taxon>
        <taxon>Neopterygii</taxon>
        <taxon>Teleostei</taxon>
        <taxon>Ostariophysi</taxon>
        <taxon>Gymnotiformes</taxon>
        <taxon>Gymnotoidei</taxon>
        <taxon>Gymnotidae</taxon>
        <taxon>Electrophorus</taxon>
    </lineage>
</organism>